<feature type="region of interest" description="Disordered" evidence="7">
    <location>
        <begin position="326"/>
        <end position="347"/>
    </location>
</feature>
<keyword evidence="4" id="KW-0067">ATP-binding</keyword>
<dbReference type="HOGENOM" id="CLU_000604_84_9_5"/>
<dbReference type="STRING" id="991905.SL003B_2874"/>
<evidence type="ECO:0000256" key="8">
    <source>
        <dbReference type="SAM" id="Phobius"/>
    </source>
</evidence>
<feature type="transmembrane region" description="Helical" evidence="8">
    <location>
        <begin position="134"/>
        <end position="156"/>
    </location>
</feature>
<accession>F2J6C3</accession>
<feature type="domain" description="ABC transmembrane type-1" evidence="10">
    <location>
        <begin position="20"/>
        <end position="307"/>
    </location>
</feature>
<dbReference type="InterPro" id="IPR027417">
    <property type="entry name" value="P-loop_NTPase"/>
</dbReference>
<evidence type="ECO:0000256" key="7">
    <source>
        <dbReference type="SAM" id="MobiDB-lite"/>
    </source>
</evidence>
<gene>
    <name evidence="11" type="ordered locus">SL003B_2874</name>
</gene>
<evidence type="ECO:0000313" key="12">
    <source>
        <dbReference type="Proteomes" id="UP000008130"/>
    </source>
</evidence>
<dbReference type="SUPFAM" id="SSF90123">
    <property type="entry name" value="ABC transporter transmembrane region"/>
    <property type="match status" value="1"/>
</dbReference>
<dbReference type="InterPro" id="IPR036640">
    <property type="entry name" value="ABC1_TM_sf"/>
</dbReference>
<dbReference type="InterPro" id="IPR003593">
    <property type="entry name" value="AAA+_ATPase"/>
</dbReference>
<feature type="transmembrane region" description="Helical" evidence="8">
    <location>
        <begin position="162"/>
        <end position="182"/>
    </location>
</feature>
<dbReference type="GO" id="GO:0045454">
    <property type="term" value="P:cell redox homeostasis"/>
    <property type="evidence" value="ECO:0007669"/>
    <property type="project" value="InterPro"/>
</dbReference>
<evidence type="ECO:0000256" key="6">
    <source>
        <dbReference type="ARBA" id="ARBA00023136"/>
    </source>
</evidence>
<dbReference type="Gene3D" id="3.40.50.300">
    <property type="entry name" value="P-loop containing nucleotide triphosphate hydrolases"/>
    <property type="match status" value="1"/>
</dbReference>
<comment type="subcellular location">
    <subcellularLocation>
        <location evidence="1">Cell membrane</location>
        <topology evidence="1">Multi-pass membrane protein</topology>
    </subcellularLocation>
</comment>
<dbReference type="GO" id="GO:0140359">
    <property type="term" value="F:ABC-type transporter activity"/>
    <property type="evidence" value="ECO:0007669"/>
    <property type="project" value="InterPro"/>
</dbReference>
<proteinExistence type="predicted"/>
<evidence type="ECO:0000256" key="3">
    <source>
        <dbReference type="ARBA" id="ARBA00022741"/>
    </source>
</evidence>
<dbReference type="PROSITE" id="PS00211">
    <property type="entry name" value="ABC_TRANSPORTER_1"/>
    <property type="match status" value="1"/>
</dbReference>
<dbReference type="InterPro" id="IPR003439">
    <property type="entry name" value="ABC_transporter-like_ATP-bd"/>
</dbReference>
<keyword evidence="12" id="KW-1185">Reference proteome</keyword>
<dbReference type="PANTHER" id="PTHR24221">
    <property type="entry name" value="ATP-BINDING CASSETTE SUB-FAMILY B"/>
    <property type="match status" value="1"/>
</dbReference>
<dbReference type="PROSITE" id="PS50893">
    <property type="entry name" value="ABC_TRANSPORTER_2"/>
    <property type="match status" value="1"/>
</dbReference>
<keyword evidence="2 8" id="KW-0812">Transmembrane</keyword>
<feature type="domain" description="ABC transporter" evidence="9">
    <location>
        <begin position="357"/>
        <end position="573"/>
    </location>
</feature>
<keyword evidence="3" id="KW-0547">Nucleotide-binding</keyword>
<dbReference type="InterPro" id="IPR017871">
    <property type="entry name" value="ABC_transporter-like_CS"/>
</dbReference>
<feature type="transmembrane region" description="Helical" evidence="8">
    <location>
        <begin position="246"/>
        <end position="268"/>
    </location>
</feature>
<evidence type="ECO:0000259" key="9">
    <source>
        <dbReference type="PROSITE" id="PS50893"/>
    </source>
</evidence>
<dbReference type="Pfam" id="PF00005">
    <property type="entry name" value="ABC_tran"/>
    <property type="match status" value="1"/>
</dbReference>
<evidence type="ECO:0000259" key="10">
    <source>
        <dbReference type="PROSITE" id="PS50929"/>
    </source>
</evidence>
<reference evidence="11 12" key="1">
    <citation type="journal article" date="2011" name="J. Bacteriol.">
        <title>Complete genome sequence of Polymorphum gilvum SL003B-26A1T, a crude oil-degrading bacterium from oil-polluted saline soil.</title>
        <authorList>
            <person name="Li S.G."/>
            <person name="Tang Y.Q."/>
            <person name="Nie Y."/>
            <person name="Cai M."/>
            <person name="Wu X.L."/>
        </authorList>
    </citation>
    <scope>NUCLEOTIDE SEQUENCE [LARGE SCALE GENOMIC DNA]</scope>
    <source>
        <strain evidence="12">LMG 25793 / CGMCC 1.9160 / SL003B-26A1</strain>
    </source>
</reference>
<organism evidence="11 12">
    <name type="scientific">Polymorphum gilvum (strain LMG 25793 / CGMCC 1.9160 / SL003B-26A1)</name>
    <dbReference type="NCBI Taxonomy" id="991905"/>
    <lineage>
        <taxon>Bacteria</taxon>
        <taxon>Pseudomonadati</taxon>
        <taxon>Pseudomonadota</taxon>
        <taxon>Alphaproteobacteria</taxon>
        <taxon>Rhodobacterales</taxon>
        <taxon>Paracoccaceae</taxon>
        <taxon>Polymorphum</taxon>
    </lineage>
</organism>
<dbReference type="eggNOG" id="COG4987">
    <property type="taxonomic scope" value="Bacteria"/>
</dbReference>
<feature type="compositionally biased region" description="Polar residues" evidence="7">
    <location>
        <begin position="334"/>
        <end position="343"/>
    </location>
</feature>
<keyword evidence="5 8" id="KW-1133">Transmembrane helix</keyword>
<keyword evidence="6 8" id="KW-0472">Membrane</keyword>
<dbReference type="GO" id="GO:0005524">
    <property type="term" value="F:ATP binding"/>
    <property type="evidence" value="ECO:0007669"/>
    <property type="project" value="UniProtKB-KW"/>
</dbReference>
<feature type="transmembrane region" description="Helical" evidence="8">
    <location>
        <begin position="20"/>
        <end position="44"/>
    </location>
</feature>
<sequence length="573" mass="59189">MKPIRTLVRLQYRESPGAFLLGLAMALVPALAGLALLGVAGWFITAAAVAGLAGATLNYFAPSALIRAFAIARTAGRYGERMITHDATFRFLAGLRALLFRGLAARPRAEGPGRTRSGRLLNRLTADIDQMDRVYLRLVVPAFVAAVALALVAGAALLLAPAALVAVAVTTAPIAGAASLGVGRALARDARRAEAAHEALRLRTVDLVAGRRDLAVYGGLEAAAAGIEDAGTRLIRAEDRAERREALGIEIAAVAGQIGLAAGLVLLLPAAAAGMLDPALAIGLLLVVLALPEVLAAILPGVAGLVRMRRATARVVPVAEAAARLPQRRPERMASQTGVQTGGQAPAMAADPDAPALELDAVCFAYPGAGRPVLDGAFLTLAPGASIALVGPSGCGKSTVIALAARLEKPDGGCLRLFGRPLEDWPEAELRRTVAVVGQKAYLFSGSVADNLRVADPAASDDALWQALDRAALGDLVRGRPDGLATLIGEAGEGLSGGEARRLALARAWLTRPRLWILDELTEGLDEATAAEVLASFSALRGPAAVLMISHRARETALAERVLRLTDGRIVAG</sequence>
<name>F2J6C3_POLGS</name>
<dbReference type="InterPro" id="IPR011527">
    <property type="entry name" value="ABC1_TM_dom"/>
</dbReference>
<dbReference type="SMART" id="SM00382">
    <property type="entry name" value="AAA"/>
    <property type="match status" value="1"/>
</dbReference>
<dbReference type="NCBIfam" id="TIGR02868">
    <property type="entry name" value="CydC"/>
    <property type="match status" value="1"/>
</dbReference>
<dbReference type="EMBL" id="CP002568">
    <property type="protein sequence ID" value="ADZ71297.1"/>
    <property type="molecule type" value="Genomic_DNA"/>
</dbReference>
<evidence type="ECO:0000256" key="4">
    <source>
        <dbReference type="ARBA" id="ARBA00022840"/>
    </source>
</evidence>
<dbReference type="AlphaFoldDB" id="F2J6C3"/>
<dbReference type="PATRIC" id="fig|991905.3.peg.2948"/>
<evidence type="ECO:0000256" key="2">
    <source>
        <dbReference type="ARBA" id="ARBA00022692"/>
    </source>
</evidence>
<dbReference type="OrthoDB" id="5288404at2"/>
<dbReference type="PROSITE" id="PS50929">
    <property type="entry name" value="ABC_TM1F"/>
    <property type="match status" value="1"/>
</dbReference>
<protein>
    <submittedName>
        <fullName evidence="11">ABC-type multidrug transport system, ATPase and permease component</fullName>
    </submittedName>
</protein>
<dbReference type="GO" id="GO:0034040">
    <property type="term" value="F:ATPase-coupled lipid transmembrane transporter activity"/>
    <property type="evidence" value="ECO:0007669"/>
    <property type="project" value="TreeGrafter"/>
</dbReference>
<dbReference type="GO" id="GO:0005886">
    <property type="term" value="C:plasma membrane"/>
    <property type="evidence" value="ECO:0007669"/>
    <property type="project" value="UniProtKB-SubCell"/>
</dbReference>
<feature type="transmembrane region" description="Helical" evidence="8">
    <location>
        <begin position="50"/>
        <end position="72"/>
    </location>
</feature>
<dbReference type="InterPro" id="IPR014223">
    <property type="entry name" value="ABC_CydC/D"/>
</dbReference>
<dbReference type="RefSeq" id="WP_013653610.1">
    <property type="nucleotide sequence ID" value="NC_015259.1"/>
</dbReference>
<dbReference type="InterPro" id="IPR039421">
    <property type="entry name" value="Type_1_exporter"/>
</dbReference>
<feature type="transmembrane region" description="Helical" evidence="8">
    <location>
        <begin position="280"/>
        <end position="306"/>
    </location>
</feature>
<dbReference type="SUPFAM" id="SSF52540">
    <property type="entry name" value="P-loop containing nucleoside triphosphate hydrolases"/>
    <property type="match status" value="1"/>
</dbReference>
<evidence type="ECO:0000256" key="1">
    <source>
        <dbReference type="ARBA" id="ARBA00004651"/>
    </source>
</evidence>
<evidence type="ECO:0000256" key="5">
    <source>
        <dbReference type="ARBA" id="ARBA00022989"/>
    </source>
</evidence>
<dbReference type="Gene3D" id="1.20.1560.10">
    <property type="entry name" value="ABC transporter type 1, transmembrane domain"/>
    <property type="match status" value="1"/>
</dbReference>
<evidence type="ECO:0000313" key="11">
    <source>
        <dbReference type="EMBL" id="ADZ71297.1"/>
    </source>
</evidence>
<dbReference type="KEGG" id="pgv:SL003B_2874"/>
<dbReference type="GO" id="GO:0016887">
    <property type="term" value="F:ATP hydrolysis activity"/>
    <property type="evidence" value="ECO:0007669"/>
    <property type="project" value="InterPro"/>
</dbReference>
<dbReference type="Proteomes" id="UP000008130">
    <property type="component" value="Chromosome"/>
</dbReference>
<dbReference type="GO" id="GO:0034775">
    <property type="term" value="P:glutathione transmembrane transport"/>
    <property type="evidence" value="ECO:0007669"/>
    <property type="project" value="InterPro"/>
</dbReference>
<dbReference type="PANTHER" id="PTHR24221:SF654">
    <property type="entry name" value="ATP-BINDING CASSETTE SUB-FAMILY B MEMBER 6"/>
    <property type="match status" value="1"/>
</dbReference>